<dbReference type="PANTHER" id="PTHR33777:SF1">
    <property type="entry name" value="UPF0045 PROTEIN ECM15"/>
    <property type="match status" value="1"/>
</dbReference>
<evidence type="ECO:0000313" key="3">
    <source>
        <dbReference type="EMBL" id="RNF41252.1"/>
    </source>
</evidence>
<dbReference type="RefSeq" id="WP_123163999.1">
    <property type="nucleotide sequence ID" value="NZ_RIAX01000001.1"/>
</dbReference>
<dbReference type="EMBL" id="RIAX01000001">
    <property type="protein sequence ID" value="RNF41252.1"/>
    <property type="molecule type" value="Genomic_DNA"/>
</dbReference>
<organism evidence="3 4">
    <name type="scientific">Planococcus salinus</name>
    <dbReference type="NCBI Taxonomy" id="1848460"/>
    <lineage>
        <taxon>Bacteria</taxon>
        <taxon>Bacillati</taxon>
        <taxon>Bacillota</taxon>
        <taxon>Bacilli</taxon>
        <taxon>Bacillales</taxon>
        <taxon>Caryophanaceae</taxon>
        <taxon>Planococcus</taxon>
    </lineage>
</organism>
<proteinExistence type="inferred from homology"/>
<dbReference type="PANTHER" id="PTHR33777">
    <property type="entry name" value="UPF0045 PROTEIN ECM15"/>
    <property type="match status" value="1"/>
</dbReference>
<dbReference type="Pfam" id="PF01910">
    <property type="entry name" value="Thiamine_BP"/>
    <property type="match status" value="1"/>
</dbReference>
<comment type="similarity">
    <text evidence="1">Belongs to the UPF0045 family.</text>
</comment>
<comment type="caution">
    <text evidence="3">The sequence shown here is derived from an EMBL/GenBank/DDBJ whole genome shotgun (WGS) entry which is preliminary data.</text>
</comment>
<dbReference type="AlphaFoldDB" id="A0A3M8PCD0"/>
<name>A0A3M8PCD0_9BACL</name>
<evidence type="ECO:0000313" key="4">
    <source>
        <dbReference type="Proteomes" id="UP000275473"/>
    </source>
</evidence>
<keyword evidence="4" id="KW-1185">Reference proteome</keyword>
<protein>
    <submittedName>
        <fullName evidence="3">Thiamine-binding protein</fullName>
    </submittedName>
</protein>
<dbReference type="Proteomes" id="UP000275473">
    <property type="component" value="Unassembled WGS sequence"/>
</dbReference>
<dbReference type="OrthoDB" id="5886358at2"/>
<dbReference type="InterPro" id="IPR002767">
    <property type="entry name" value="Thiamine_BP"/>
</dbReference>
<dbReference type="InterPro" id="IPR029756">
    <property type="entry name" value="MTH1187/YkoF-like"/>
</dbReference>
<feature type="domain" description="Thiamine-binding protein" evidence="2">
    <location>
        <begin position="7"/>
        <end position="95"/>
    </location>
</feature>
<dbReference type="SUPFAM" id="SSF89957">
    <property type="entry name" value="MTH1187/YkoF-like"/>
    <property type="match status" value="1"/>
</dbReference>
<dbReference type="Gene3D" id="3.30.70.930">
    <property type="match status" value="1"/>
</dbReference>
<evidence type="ECO:0000259" key="2">
    <source>
        <dbReference type="Pfam" id="PF01910"/>
    </source>
</evidence>
<accession>A0A3M8PCD0</accession>
<sequence>MAKTLLSVQIIPHTDGGADYDSYVDKAIEVIKQSGVNYQVHPLETTMEGELSELLSIVEQMNEKLIESGIESVVSQVKILHRPGGTSMDSMTEKYQ</sequence>
<reference evidence="3 4" key="1">
    <citation type="journal article" date="2018" name="Int. J. Syst. Evol. Microbiol.">
        <title>Planococcus salinus sp. nov., a moderately halophilic bacterium isolated from a saline-alkali soil.</title>
        <authorList>
            <person name="Gan L."/>
        </authorList>
    </citation>
    <scope>NUCLEOTIDE SEQUENCE [LARGE SCALE GENOMIC DNA]</scope>
    <source>
        <strain evidence="3 4">LCB217</strain>
    </source>
</reference>
<dbReference type="GO" id="GO:0005829">
    <property type="term" value="C:cytosol"/>
    <property type="evidence" value="ECO:0007669"/>
    <property type="project" value="TreeGrafter"/>
</dbReference>
<dbReference type="InterPro" id="IPR051614">
    <property type="entry name" value="UPF0045_domain"/>
</dbReference>
<evidence type="ECO:0000256" key="1">
    <source>
        <dbReference type="ARBA" id="ARBA00010272"/>
    </source>
</evidence>
<gene>
    <name evidence="3" type="ORF">EEX84_02585</name>
</gene>